<accession>A0A124EQP6</accession>
<dbReference type="Proteomes" id="UP000053707">
    <property type="component" value="Unassembled WGS sequence"/>
</dbReference>
<comment type="caution">
    <text evidence="1">The sequence shown here is derived from an EMBL/GenBank/DDBJ whole genome shotgun (WGS) entry which is preliminary data.</text>
</comment>
<evidence type="ECO:0008006" key="3">
    <source>
        <dbReference type="Google" id="ProtNLM"/>
    </source>
</evidence>
<dbReference type="AlphaFoldDB" id="A0A124EQP6"/>
<dbReference type="InterPro" id="IPR025412">
    <property type="entry name" value="DUF4304"/>
</dbReference>
<dbReference type="RefSeq" id="WP_064393830.1">
    <property type="nucleotide sequence ID" value="NZ_LQIR01000001.1"/>
</dbReference>
<dbReference type="Pfam" id="PF14137">
    <property type="entry name" value="DUF4304"/>
    <property type="match status" value="1"/>
</dbReference>
<dbReference type="EMBL" id="LQIR01000001">
    <property type="protein sequence ID" value="KUI21031.1"/>
    <property type="molecule type" value="Genomic_DNA"/>
</dbReference>
<name>A0A124EQP6_9MYCO</name>
<protein>
    <recommendedName>
        <fullName evidence="3">DUF4304 domain-containing protein</fullName>
    </recommendedName>
</protein>
<evidence type="ECO:0000313" key="2">
    <source>
        <dbReference type="Proteomes" id="UP000053707"/>
    </source>
</evidence>
<proteinExistence type="predicted"/>
<evidence type="ECO:0000313" key="1">
    <source>
        <dbReference type="EMBL" id="KUI21031.1"/>
    </source>
</evidence>
<gene>
    <name evidence="1" type="ORF">AU192_11280</name>
</gene>
<keyword evidence="2" id="KW-1185">Reference proteome</keyword>
<sequence length="227" mass="25690">MGEGAVNGSLQRAYEAVVSADVGPFLRARGFGMSDSSFKRERGPLYDVIHLQPDWYNGTMSWHGFFVNVGIGSVEVDAACPGYEGVRHPLKGSLLQHRWERLIPDLPYEVRFDRRTDMRQFAGALCDGFDLVLVVMERISTTEQLVRYAVDNNLLIEYDKTCRYLAAIDDIDTLTEYVTRLHDCFGHQDRWSIFSRKISTAAGRWADELRKRGLLDAVISSGGYEPS</sequence>
<organism evidence="1 2">
    <name type="scientific">Mycobacterium lehmannii</name>
    <dbReference type="NCBI Taxonomy" id="2048550"/>
    <lineage>
        <taxon>Bacteria</taxon>
        <taxon>Bacillati</taxon>
        <taxon>Actinomycetota</taxon>
        <taxon>Actinomycetes</taxon>
        <taxon>Mycobacteriales</taxon>
        <taxon>Mycobacteriaceae</taxon>
        <taxon>Mycobacterium</taxon>
    </lineage>
</organism>
<reference evidence="1 2" key="1">
    <citation type="submission" date="2016-01" db="EMBL/GenBank/DDBJ databases">
        <authorList>
            <consortium name="TB Trials Study Group"/>
            <person name="Sutton G."/>
            <person name="Brinkac L."/>
            <person name="Sanka R."/>
            <person name="Adams M."/>
            <person name="Lau E.L."/>
            <person name="Macaden R."/>
            <person name="Grewal H.M.S."/>
        </authorList>
    </citation>
    <scope>NUCLEOTIDE SEQUENCE [LARGE SCALE GENOMIC DNA]</scope>
    <source>
        <strain evidence="1 2">IS-1744</strain>
    </source>
</reference>